<gene>
    <name evidence="4" type="ORF">VA596_37980</name>
</gene>
<name>A0ABU5RHZ1_9PSEU</name>
<dbReference type="SUPFAM" id="SSF52091">
    <property type="entry name" value="SpoIIaa-like"/>
    <property type="match status" value="1"/>
</dbReference>
<dbReference type="Gene3D" id="3.30.750.24">
    <property type="entry name" value="STAS domain"/>
    <property type="match status" value="1"/>
</dbReference>
<dbReference type="EMBL" id="JAYFSI010000012">
    <property type="protein sequence ID" value="MEA5365369.1"/>
    <property type="molecule type" value="Genomic_DNA"/>
</dbReference>
<evidence type="ECO:0000313" key="5">
    <source>
        <dbReference type="Proteomes" id="UP001304298"/>
    </source>
</evidence>
<comment type="similarity">
    <text evidence="1 2">Belongs to the anti-sigma-factor antagonist family.</text>
</comment>
<feature type="domain" description="STAS" evidence="3">
    <location>
        <begin position="17"/>
        <end position="114"/>
    </location>
</feature>
<dbReference type="PROSITE" id="PS50801">
    <property type="entry name" value="STAS"/>
    <property type="match status" value="1"/>
</dbReference>
<protein>
    <recommendedName>
        <fullName evidence="2">Anti-sigma factor antagonist</fullName>
    </recommendedName>
</protein>
<dbReference type="Pfam" id="PF13466">
    <property type="entry name" value="STAS_2"/>
    <property type="match status" value="1"/>
</dbReference>
<evidence type="ECO:0000256" key="2">
    <source>
        <dbReference type="RuleBase" id="RU003749"/>
    </source>
</evidence>
<dbReference type="PANTHER" id="PTHR33495:SF2">
    <property type="entry name" value="ANTI-SIGMA FACTOR ANTAGONIST TM_1081-RELATED"/>
    <property type="match status" value="1"/>
</dbReference>
<dbReference type="Proteomes" id="UP001304298">
    <property type="component" value="Unassembled WGS sequence"/>
</dbReference>
<dbReference type="RefSeq" id="WP_323333839.1">
    <property type="nucleotide sequence ID" value="NZ_JAYFSI010000012.1"/>
</dbReference>
<evidence type="ECO:0000259" key="3">
    <source>
        <dbReference type="PROSITE" id="PS50801"/>
    </source>
</evidence>
<dbReference type="InterPro" id="IPR058548">
    <property type="entry name" value="MlaB-like_STAS"/>
</dbReference>
<comment type="caution">
    <text evidence="4">The sequence shown here is derived from an EMBL/GenBank/DDBJ whole genome shotgun (WGS) entry which is preliminary data.</text>
</comment>
<proteinExistence type="inferred from homology"/>
<dbReference type="PANTHER" id="PTHR33495">
    <property type="entry name" value="ANTI-SIGMA FACTOR ANTAGONIST TM_1081-RELATED-RELATED"/>
    <property type="match status" value="1"/>
</dbReference>
<keyword evidence="5" id="KW-1185">Reference proteome</keyword>
<dbReference type="NCBIfam" id="TIGR00377">
    <property type="entry name" value="ant_ant_sig"/>
    <property type="match status" value="1"/>
</dbReference>
<organism evidence="4 5">
    <name type="scientific">Amycolatopsis heterodermiae</name>
    <dbReference type="NCBI Taxonomy" id="3110235"/>
    <lineage>
        <taxon>Bacteria</taxon>
        <taxon>Bacillati</taxon>
        <taxon>Actinomycetota</taxon>
        <taxon>Actinomycetes</taxon>
        <taxon>Pseudonocardiales</taxon>
        <taxon>Pseudonocardiaceae</taxon>
        <taxon>Amycolatopsis</taxon>
    </lineage>
</organism>
<dbReference type="InterPro" id="IPR036513">
    <property type="entry name" value="STAS_dom_sf"/>
</dbReference>
<sequence length="118" mass="12253">MTEGFTTATRAEPAGPVLAFTGELDAATAPTALTAIQALTLHRGEQLVVDLSALEFCDSSGISALLAARNLALAADAVIALVGVPRQLQRSLKLIGLAAFFPAFTTIEDARRGLSEED</sequence>
<dbReference type="InterPro" id="IPR002645">
    <property type="entry name" value="STAS_dom"/>
</dbReference>
<dbReference type="InterPro" id="IPR003658">
    <property type="entry name" value="Anti-sigma_ant"/>
</dbReference>
<evidence type="ECO:0000256" key="1">
    <source>
        <dbReference type="ARBA" id="ARBA00009013"/>
    </source>
</evidence>
<dbReference type="CDD" id="cd07043">
    <property type="entry name" value="STAS_anti-anti-sigma_factors"/>
    <property type="match status" value="1"/>
</dbReference>
<evidence type="ECO:0000313" key="4">
    <source>
        <dbReference type="EMBL" id="MEA5365369.1"/>
    </source>
</evidence>
<accession>A0ABU5RHZ1</accession>
<reference evidence="4 5" key="1">
    <citation type="submission" date="2023-12" db="EMBL/GenBank/DDBJ databases">
        <title>Amycolatopsis sp. V23-08.</title>
        <authorList>
            <person name="Somphong A."/>
        </authorList>
    </citation>
    <scope>NUCLEOTIDE SEQUENCE [LARGE SCALE GENOMIC DNA]</scope>
    <source>
        <strain evidence="4 5">V23-08</strain>
    </source>
</reference>